<name>A0A2P4YD72_9STRA</name>
<accession>A0A2P4YD72</accession>
<evidence type="ECO:0000256" key="1">
    <source>
        <dbReference type="SAM" id="MobiDB-lite"/>
    </source>
</evidence>
<protein>
    <submittedName>
        <fullName evidence="2">Uncharacterized protein</fullName>
    </submittedName>
</protein>
<dbReference type="OrthoDB" id="165641at2759"/>
<dbReference type="EMBL" id="NCKW01003660">
    <property type="protein sequence ID" value="POM75762.1"/>
    <property type="molecule type" value="Genomic_DNA"/>
</dbReference>
<dbReference type="AlphaFoldDB" id="A0A2P4YD72"/>
<evidence type="ECO:0000313" key="3">
    <source>
        <dbReference type="Proteomes" id="UP000237271"/>
    </source>
</evidence>
<dbReference type="Proteomes" id="UP000237271">
    <property type="component" value="Unassembled WGS sequence"/>
</dbReference>
<organism evidence="2 3">
    <name type="scientific">Phytophthora palmivora</name>
    <dbReference type="NCBI Taxonomy" id="4796"/>
    <lineage>
        <taxon>Eukaryota</taxon>
        <taxon>Sar</taxon>
        <taxon>Stramenopiles</taxon>
        <taxon>Oomycota</taxon>
        <taxon>Peronosporomycetes</taxon>
        <taxon>Peronosporales</taxon>
        <taxon>Peronosporaceae</taxon>
        <taxon>Phytophthora</taxon>
    </lineage>
</organism>
<feature type="region of interest" description="Disordered" evidence="1">
    <location>
        <begin position="206"/>
        <end position="225"/>
    </location>
</feature>
<proteinExistence type="predicted"/>
<feature type="compositionally biased region" description="Basic and acidic residues" evidence="1">
    <location>
        <begin position="209"/>
        <end position="218"/>
    </location>
</feature>
<comment type="caution">
    <text evidence="2">The sequence shown here is derived from an EMBL/GenBank/DDBJ whole genome shotgun (WGS) entry which is preliminary data.</text>
</comment>
<sequence>MQETQRAFMEVEKQLSTAREVMDLFVLEDTQLQMFALETRAKLEAIQDEVRGEMKDAMLEVDQMRQEALANATAWKKTLLELREATQKNEQILQNIREKKKREEEKEIQLQKLKAERALELLQELEKQRTLKEELERRAEEEMKRLEEIEKQRELEKQQIVKQRELEKLYEQEKQRQLEQLQAQEKELLLEREKIKEFKNQELEQLGNELEKEARGTDLTKNNDGLEVVAQPSDAKEGISIVKRVLDC</sequence>
<evidence type="ECO:0000313" key="2">
    <source>
        <dbReference type="EMBL" id="POM75762.1"/>
    </source>
</evidence>
<reference evidence="2 3" key="1">
    <citation type="journal article" date="2017" name="Genome Biol. Evol.">
        <title>Phytophthora megakarya and P. palmivora, closely related causal agents of cacao black pod rot, underwent increases in genome sizes and gene numbers by different mechanisms.</title>
        <authorList>
            <person name="Ali S.S."/>
            <person name="Shao J."/>
            <person name="Lary D.J."/>
            <person name="Kronmiller B."/>
            <person name="Shen D."/>
            <person name="Strem M.D."/>
            <person name="Amoako-Attah I."/>
            <person name="Akrofi A.Y."/>
            <person name="Begoude B.A."/>
            <person name="Ten Hoopen G.M."/>
            <person name="Coulibaly K."/>
            <person name="Kebe B.I."/>
            <person name="Melnick R.L."/>
            <person name="Guiltinan M.J."/>
            <person name="Tyler B.M."/>
            <person name="Meinhardt L.W."/>
            <person name="Bailey B.A."/>
        </authorList>
    </citation>
    <scope>NUCLEOTIDE SEQUENCE [LARGE SCALE GENOMIC DNA]</scope>
    <source>
        <strain evidence="3">sbr112.9</strain>
    </source>
</reference>
<keyword evidence="3" id="KW-1185">Reference proteome</keyword>
<gene>
    <name evidence="2" type="ORF">PHPALM_7091</name>
</gene>